<proteinExistence type="predicted"/>
<feature type="compositionally biased region" description="Polar residues" evidence="1">
    <location>
        <begin position="74"/>
        <end position="89"/>
    </location>
</feature>
<sequence length="196" mass="22287">MRGGTTQRKKKEGSKSIEAYHRDMEVTLLKANVLESNEATMGHIASQCPNKRSMILQKDKTIDSESSRDESSSTNKTNSVEGYPQTSITKGGEQRLVENEDEEGKRKKEQKEKERKEKNDDKKKPKKDRASKGIECPKGPKLPKGPKGSKKKESVEGKKIMMVLTKYWGASKKYSPRTSHKDYLPLKHRIDYIMGD</sequence>
<feature type="non-terminal residue" evidence="2">
    <location>
        <position position="1"/>
    </location>
</feature>
<organism evidence="2 3">
    <name type="scientific">Mucuna pruriens</name>
    <name type="common">Velvet bean</name>
    <name type="synonym">Dolichos pruriens</name>
    <dbReference type="NCBI Taxonomy" id="157652"/>
    <lineage>
        <taxon>Eukaryota</taxon>
        <taxon>Viridiplantae</taxon>
        <taxon>Streptophyta</taxon>
        <taxon>Embryophyta</taxon>
        <taxon>Tracheophyta</taxon>
        <taxon>Spermatophyta</taxon>
        <taxon>Magnoliopsida</taxon>
        <taxon>eudicotyledons</taxon>
        <taxon>Gunneridae</taxon>
        <taxon>Pentapetalae</taxon>
        <taxon>rosids</taxon>
        <taxon>fabids</taxon>
        <taxon>Fabales</taxon>
        <taxon>Fabaceae</taxon>
        <taxon>Papilionoideae</taxon>
        <taxon>50 kb inversion clade</taxon>
        <taxon>NPAAA clade</taxon>
        <taxon>indigoferoid/millettioid clade</taxon>
        <taxon>Phaseoleae</taxon>
        <taxon>Mucuna</taxon>
    </lineage>
</organism>
<feature type="region of interest" description="Disordered" evidence="1">
    <location>
        <begin position="42"/>
        <end position="157"/>
    </location>
</feature>
<feature type="region of interest" description="Disordered" evidence="1">
    <location>
        <begin position="1"/>
        <end position="21"/>
    </location>
</feature>
<feature type="compositionally biased region" description="Basic and acidic residues" evidence="1">
    <location>
        <begin position="57"/>
        <end position="71"/>
    </location>
</feature>
<dbReference type="EMBL" id="QJKJ01006401">
    <property type="protein sequence ID" value="RDX86837.1"/>
    <property type="molecule type" value="Genomic_DNA"/>
</dbReference>
<keyword evidence="3" id="KW-1185">Reference proteome</keyword>
<accession>A0A371G8G6</accession>
<name>A0A371G8G6_MUCPR</name>
<dbReference type="AlphaFoldDB" id="A0A371G8G6"/>
<gene>
    <name evidence="2" type="ORF">CR513_31780</name>
</gene>
<evidence type="ECO:0000256" key="1">
    <source>
        <dbReference type="SAM" id="MobiDB-lite"/>
    </source>
</evidence>
<reference evidence="2" key="1">
    <citation type="submission" date="2018-05" db="EMBL/GenBank/DDBJ databases">
        <title>Draft genome of Mucuna pruriens seed.</title>
        <authorList>
            <person name="Nnadi N.E."/>
            <person name="Vos R."/>
            <person name="Hasami M.H."/>
            <person name="Devisetty U.K."/>
            <person name="Aguiy J.C."/>
        </authorList>
    </citation>
    <scope>NUCLEOTIDE SEQUENCE [LARGE SCALE GENOMIC DNA]</scope>
    <source>
        <strain evidence="2">JCA_2017</strain>
    </source>
</reference>
<evidence type="ECO:0000313" key="2">
    <source>
        <dbReference type="EMBL" id="RDX86837.1"/>
    </source>
</evidence>
<evidence type="ECO:0000313" key="3">
    <source>
        <dbReference type="Proteomes" id="UP000257109"/>
    </source>
</evidence>
<dbReference type="Proteomes" id="UP000257109">
    <property type="component" value="Unassembled WGS sequence"/>
</dbReference>
<comment type="caution">
    <text evidence="2">The sequence shown here is derived from an EMBL/GenBank/DDBJ whole genome shotgun (WGS) entry which is preliminary data.</text>
</comment>
<feature type="compositionally biased region" description="Basic and acidic residues" evidence="1">
    <location>
        <begin position="92"/>
        <end position="132"/>
    </location>
</feature>
<dbReference type="OrthoDB" id="695705at2759"/>
<protein>
    <submittedName>
        <fullName evidence="2">Uncharacterized protein</fullName>
    </submittedName>
</protein>